<evidence type="ECO:0000313" key="2">
    <source>
        <dbReference type="Proteomes" id="UP000289738"/>
    </source>
</evidence>
<proteinExistence type="predicted"/>
<name>A0A445C7L6_ARAHY</name>
<reference evidence="1 2" key="1">
    <citation type="submission" date="2019-01" db="EMBL/GenBank/DDBJ databases">
        <title>Sequencing of cultivated peanut Arachis hypogaea provides insights into genome evolution and oil improvement.</title>
        <authorList>
            <person name="Chen X."/>
        </authorList>
    </citation>
    <scope>NUCLEOTIDE SEQUENCE [LARGE SCALE GENOMIC DNA]</scope>
    <source>
        <strain evidence="2">cv. Fuhuasheng</strain>
        <tissue evidence="1">Leaves</tissue>
    </source>
</reference>
<dbReference type="EMBL" id="SDMP01000007">
    <property type="protein sequence ID" value="RYR46920.1"/>
    <property type="molecule type" value="Genomic_DNA"/>
</dbReference>
<evidence type="ECO:0000313" key="1">
    <source>
        <dbReference type="EMBL" id="RYR46920.1"/>
    </source>
</evidence>
<organism evidence="1 2">
    <name type="scientific">Arachis hypogaea</name>
    <name type="common">Peanut</name>
    <dbReference type="NCBI Taxonomy" id="3818"/>
    <lineage>
        <taxon>Eukaryota</taxon>
        <taxon>Viridiplantae</taxon>
        <taxon>Streptophyta</taxon>
        <taxon>Embryophyta</taxon>
        <taxon>Tracheophyta</taxon>
        <taxon>Spermatophyta</taxon>
        <taxon>Magnoliopsida</taxon>
        <taxon>eudicotyledons</taxon>
        <taxon>Gunneridae</taxon>
        <taxon>Pentapetalae</taxon>
        <taxon>rosids</taxon>
        <taxon>fabids</taxon>
        <taxon>Fabales</taxon>
        <taxon>Fabaceae</taxon>
        <taxon>Papilionoideae</taxon>
        <taxon>50 kb inversion clade</taxon>
        <taxon>dalbergioids sensu lato</taxon>
        <taxon>Dalbergieae</taxon>
        <taxon>Pterocarpus clade</taxon>
        <taxon>Arachis</taxon>
    </lineage>
</organism>
<keyword evidence="2" id="KW-1185">Reference proteome</keyword>
<accession>A0A445C7L6</accession>
<comment type="caution">
    <text evidence="1">The sequence shown here is derived from an EMBL/GenBank/DDBJ whole genome shotgun (WGS) entry which is preliminary data.</text>
</comment>
<protein>
    <submittedName>
        <fullName evidence="1">Uncharacterized protein</fullName>
    </submittedName>
</protein>
<gene>
    <name evidence="1" type="ORF">Ahy_A07g032777</name>
</gene>
<dbReference type="AlphaFoldDB" id="A0A445C7L6"/>
<dbReference type="Proteomes" id="UP000289738">
    <property type="component" value="Chromosome A07"/>
</dbReference>
<sequence>MCIAVKLQMDVHGVSVLSSDRTSDIVIRGINAAYSPSKAGYEWYMDALRGLSREMADWTARFNKEQHCDSGRRFGHMIINLSECI</sequence>